<comment type="similarity">
    <text evidence="2 3">Belongs to the peptidase M16 family.</text>
</comment>
<evidence type="ECO:0000256" key="4">
    <source>
        <dbReference type="SAM" id="SignalP"/>
    </source>
</evidence>
<feature type="domain" description="Peptidase M16 N-terminal" evidence="5">
    <location>
        <begin position="61"/>
        <end position="201"/>
    </location>
</feature>
<dbReference type="SUPFAM" id="SSF63411">
    <property type="entry name" value="LuxS/MPP-like metallohydrolase"/>
    <property type="match status" value="2"/>
</dbReference>
<dbReference type="PANTHER" id="PTHR11851">
    <property type="entry name" value="METALLOPROTEASE"/>
    <property type="match status" value="1"/>
</dbReference>
<dbReference type="EC" id="3.4.24.-" evidence="7"/>
<evidence type="ECO:0000256" key="3">
    <source>
        <dbReference type="RuleBase" id="RU004447"/>
    </source>
</evidence>
<keyword evidence="4" id="KW-0732">Signal</keyword>
<dbReference type="InterPro" id="IPR007863">
    <property type="entry name" value="Peptidase_M16_C"/>
</dbReference>
<protein>
    <submittedName>
        <fullName evidence="7">Putative zinc protease</fullName>
        <ecNumber evidence="7">3.4.24.-</ecNumber>
    </submittedName>
</protein>
<dbReference type="EMBL" id="PQSP01000003">
    <property type="protein sequence ID" value="RUS66856.1"/>
    <property type="molecule type" value="Genomic_DNA"/>
</dbReference>
<feature type="domain" description="Peptidase M16 C-terminal" evidence="6">
    <location>
        <begin position="210"/>
        <end position="400"/>
    </location>
</feature>
<dbReference type="GO" id="GO:0004222">
    <property type="term" value="F:metalloendopeptidase activity"/>
    <property type="evidence" value="ECO:0007669"/>
    <property type="project" value="InterPro"/>
</dbReference>
<dbReference type="Gene3D" id="3.30.830.10">
    <property type="entry name" value="Metalloenzyme, LuxS/M16 peptidase-like"/>
    <property type="match status" value="2"/>
</dbReference>
<dbReference type="InterPro" id="IPR011765">
    <property type="entry name" value="Pept_M16_N"/>
</dbReference>
<evidence type="ECO:0000259" key="6">
    <source>
        <dbReference type="Pfam" id="PF05193"/>
    </source>
</evidence>
<dbReference type="GO" id="GO:0006508">
    <property type="term" value="P:proteolysis"/>
    <property type="evidence" value="ECO:0007669"/>
    <property type="project" value="UniProtKB-KW"/>
</dbReference>
<dbReference type="Pfam" id="PF05193">
    <property type="entry name" value="Peptidase_M16_C"/>
    <property type="match status" value="1"/>
</dbReference>
<gene>
    <name evidence="7" type="ORF">CUZ56_01651</name>
</gene>
<feature type="chain" id="PRO_5019551240" evidence="4">
    <location>
        <begin position="22"/>
        <end position="486"/>
    </location>
</feature>
<dbReference type="InterPro" id="IPR001431">
    <property type="entry name" value="Pept_M16_Zn_BS"/>
</dbReference>
<dbReference type="InterPro" id="IPR050361">
    <property type="entry name" value="MPP/UQCRC_Complex"/>
</dbReference>
<dbReference type="GO" id="GO:0046872">
    <property type="term" value="F:metal ion binding"/>
    <property type="evidence" value="ECO:0007669"/>
    <property type="project" value="InterPro"/>
</dbReference>
<evidence type="ECO:0000313" key="8">
    <source>
        <dbReference type="Proteomes" id="UP000286947"/>
    </source>
</evidence>
<reference evidence="7 8" key="1">
    <citation type="submission" date="2018-01" db="EMBL/GenBank/DDBJ databases">
        <title>Saezia sanguinis gen. nov., sp. nov., in the order Burkholderiales isolated from human blood.</title>
        <authorList>
            <person name="Medina-Pascual M.J."/>
            <person name="Valdezate S."/>
            <person name="Monzon S."/>
            <person name="Cuesta I."/>
            <person name="Carrasco G."/>
            <person name="Villalon P."/>
            <person name="Saez-Nieto J.A."/>
        </authorList>
    </citation>
    <scope>NUCLEOTIDE SEQUENCE [LARGE SCALE GENOMIC DNA]</scope>
    <source>
        <strain evidence="7 8">CNM695-12</strain>
    </source>
</reference>
<feature type="signal peptide" evidence="4">
    <location>
        <begin position="1"/>
        <end position="21"/>
    </location>
</feature>
<dbReference type="PROSITE" id="PS00143">
    <property type="entry name" value="INSULINASE"/>
    <property type="match status" value="1"/>
</dbReference>
<sequence precursor="true">MVRFTYILTWVLCMVVTPAWAQPASEASVVPAPAQQSSAATEPQVYEYRLDNGMTLWVKPDHRAPTVTHMVWYRVGSRDEVDGTSGVAHMLEHMMFRGTSAIPGGGFSRRVAELGGDDNAFTSYDMTAYYQQIPNQALPEVMRMEADRMRNLTLNEADFLKELEVVKEERRMRTDERPRAQLWEQLRATTFMADPYHRPVIGWMSDLDAMTVNDAREFYQRWYRPDNAAVIIVGDVQPEDALQMATQTYGKIATPATALAPGKPRTEPQQQGIRRIEHKAPAAQSYVALAFKVPGIASWDKDDAQSQDAYALTLLAAVLDGTSSSRLQRQLVQGEGGKRIADSASAGYELVARGPVLFVVSGVPAQGHTPEELEQALRAEIARIAREGVDAKELQRIKTQWVASQVYQNDSLMSQAQDLGSNWILYAPPLATDLLLERLREVTPEQVQAVAARYFGDDQLTVGILRAQPLPAGAAAQDEDAPAALH</sequence>
<dbReference type="InterPro" id="IPR011249">
    <property type="entry name" value="Metalloenz_LuxS/M16"/>
</dbReference>
<keyword evidence="7" id="KW-0645">Protease</keyword>
<comment type="cofactor">
    <cofactor evidence="1">
        <name>Zn(2+)</name>
        <dbReference type="ChEBI" id="CHEBI:29105"/>
    </cofactor>
</comment>
<evidence type="ECO:0000259" key="5">
    <source>
        <dbReference type="Pfam" id="PF00675"/>
    </source>
</evidence>
<dbReference type="Pfam" id="PF00675">
    <property type="entry name" value="Peptidase_M16"/>
    <property type="match status" value="1"/>
</dbReference>
<comment type="caution">
    <text evidence="7">The sequence shown here is derived from an EMBL/GenBank/DDBJ whole genome shotgun (WGS) entry which is preliminary data.</text>
</comment>
<dbReference type="AlphaFoldDB" id="A0A433SDU0"/>
<evidence type="ECO:0000256" key="2">
    <source>
        <dbReference type="ARBA" id="ARBA00007261"/>
    </source>
</evidence>
<name>A0A433SDU0_9BURK</name>
<accession>A0A433SDU0</accession>
<proteinExistence type="inferred from homology"/>
<keyword evidence="7" id="KW-0378">Hydrolase</keyword>
<evidence type="ECO:0000313" key="7">
    <source>
        <dbReference type="EMBL" id="RUS66856.1"/>
    </source>
</evidence>
<organism evidence="7 8">
    <name type="scientific">Saezia sanguinis</name>
    <dbReference type="NCBI Taxonomy" id="1965230"/>
    <lineage>
        <taxon>Bacteria</taxon>
        <taxon>Pseudomonadati</taxon>
        <taxon>Pseudomonadota</taxon>
        <taxon>Betaproteobacteria</taxon>
        <taxon>Burkholderiales</taxon>
        <taxon>Saeziaceae</taxon>
        <taxon>Saezia</taxon>
    </lineage>
</organism>
<dbReference type="Proteomes" id="UP000286947">
    <property type="component" value="Unassembled WGS sequence"/>
</dbReference>
<evidence type="ECO:0000256" key="1">
    <source>
        <dbReference type="ARBA" id="ARBA00001947"/>
    </source>
</evidence>
<dbReference type="PANTHER" id="PTHR11851:SF49">
    <property type="entry name" value="MITOCHONDRIAL-PROCESSING PEPTIDASE SUBUNIT ALPHA"/>
    <property type="match status" value="1"/>
</dbReference>
<keyword evidence="8" id="KW-1185">Reference proteome</keyword>